<accession>A0A9N9P3F6</accession>
<keyword evidence="2" id="KW-1185">Reference proteome</keyword>
<dbReference type="AlphaFoldDB" id="A0A9N9P3F6"/>
<dbReference type="InterPro" id="IPR011990">
    <property type="entry name" value="TPR-like_helical_dom_sf"/>
</dbReference>
<gene>
    <name evidence="1" type="ORF">RFULGI_LOCUS17585</name>
</gene>
<feature type="non-terminal residue" evidence="1">
    <location>
        <position position="1"/>
    </location>
</feature>
<dbReference type="Pfam" id="PF08238">
    <property type="entry name" value="Sel1"/>
    <property type="match status" value="2"/>
</dbReference>
<reference evidence="1" key="1">
    <citation type="submission" date="2021-06" db="EMBL/GenBank/DDBJ databases">
        <authorList>
            <person name="Kallberg Y."/>
            <person name="Tangrot J."/>
            <person name="Rosling A."/>
        </authorList>
    </citation>
    <scope>NUCLEOTIDE SEQUENCE</scope>
    <source>
        <strain evidence="1">IN212</strain>
    </source>
</reference>
<proteinExistence type="predicted"/>
<dbReference type="Proteomes" id="UP000789396">
    <property type="component" value="Unassembled WGS sequence"/>
</dbReference>
<organism evidence="1 2">
    <name type="scientific">Racocetra fulgida</name>
    <dbReference type="NCBI Taxonomy" id="60492"/>
    <lineage>
        <taxon>Eukaryota</taxon>
        <taxon>Fungi</taxon>
        <taxon>Fungi incertae sedis</taxon>
        <taxon>Mucoromycota</taxon>
        <taxon>Glomeromycotina</taxon>
        <taxon>Glomeromycetes</taxon>
        <taxon>Diversisporales</taxon>
        <taxon>Gigasporaceae</taxon>
        <taxon>Racocetra</taxon>
    </lineage>
</organism>
<dbReference type="EMBL" id="CAJVPZ010070157">
    <property type="protein sequence ID" value="CAG8799580.1"/>
    <property type="molecule type" value="Genomic_DNA"/>
</dbReference>
<sequence>FDVSEIMKYLNMAADNGNSIALFNLGDIYWNGKLGITVNKEKAKSYFELSASKNNPKAIEFLEKINSKI</sequence>
<name>A0A9N9P3F6_9GLOM</name>
<dbReference type="Gene3D" id="1.25.40.10">
    <property type="entry name" value="Tetratricopeptide repeat domain"/>
    <property type="match status" value="1"/>
</dbReference>
<evidence type="ECO:0000313" key="2">
    <source>
        <dbReference type="Proteomes" id="UP000789396"/>
    </source>
</evidence>
<evidence type="ECO:0000313" key="1">
    <source>
        <dbReference type="EMBL" id="CAG8799580.1"/>
    </source>
</evidence>
<dbReference type="OrthoDB" id="2384430at2759"/>
<dbReference type="InterPro" id="IPR006597">
    <property type="entry name" value="Sel1-like"/>
</dbReference>
<dbReference type="SUPFAM" id="SSF81901">
    <property type="entry name" value="HCP-like"/>
    <property type="match status" value="1"/>
</dbReference>
<comment type="caution">
    <text evidence="1">The sequence shown here is derived from an EMBL/GenBank/DDBJ whole genome shotgun (WGS) entry which is preliminary data.</text>
</comment>
<protein>
    <submittedName>
        <fullName evidence="1">15912_t:CDS:1</fullName>
    </submittedName>
</protein>
<dbReference type="SMART" id="SM00671">
    <property type="entry name" value="SEL1"/>
    <property type="match status" value="1"/>
</dbReference>